<accession>A0A382ZNJ4</accession>
<name>A0A382ZNJ4_9ZZZZ</name>
<keyword evidence="1" id="KW-1133">Transmembrane helix</keyword>
<protein>
    <recommendedName>
        <fullName evidence="3">RND transporter</fullName>
    </recommendedName>
</protein>
<dbReference type="EMBL" id="UINC01185331">
    <property type="protein sequence ID" value="SVD96983.1"/>
    <property type="molecule type" value="Genomic_DNA"/>
</dbReference>
<gene>
    <name evidence="2" type="ORF">METZ01_LOCUS449837</name>
</gene>
<proteinExistence type="predicted"/>
<dbReference type="AlphaFoldDB" id="A0A382ZNJ4"/>
<evidence type="ECO:0000313" key="2">
    <source>
        <dbReference type="EMBL" id="SVD96983.1"/>
    </source>
</evidence>
<keyword evidence="1" id="KW-0812">Transmembrane</keyword>
<keyword evidence="1" id="KW-0472">Membrane</keyword>
<sequence>MSTALKNWVIHQALDHSKRTILLVLLITMIIGSGIRFIFVDDNVMNMLPKDIHSRLVWDEIVEEFKYSDFLFVAFGKKGEKALTVENLSLSWYLTKAFEKILQVDEVLSLSTMTRMDNEEEE</sequence>
<feature type="non-terminal residue" evidence="2">
    <location>
        <position position="122"/>
    </location>
</feature>
<evidence type="ECO:0008006" key="3">
    <source>
        <dbReference type="Google" id="ProtNLM"/>
    </source>
</evidence>
<organism evidence="2">
    <name type="scientific">marine metagenome</name>
    <dbReference type="NCBI Taxonomy" id="408172"/>
    <lineage>
        <taxon>unclassified sequences</taxon>
        <taxon>metagenomes</taxon>
        <taxon>ecological metagenomes</taxon>
    </lineage>
</organism>
<evidence type="ECO:0000256" key="1">
    <source>
        <dbReference type="SAM" id="Phobius"/>
    </source>
</evidence>
<reference evidence="2" key="1">
    <citation type="submission" date="2018-05" db="EMBL/GenBank/DDBJ databases">
        <authorList>
            <person name="Lanie J.A."/>
            <person name="Ng W.-L."/>
            <person name="Kazmierczak K.M."/>
            <person name="Andrzejewski T.M."/>
            <person name="Davidsen T.M."/>
            <person name="Wayne K.J."/>
            <person name="Tettelin H."/>
            <person name="Glass J.I."/>
            <person name="Rusch D."/>
            <person name="Podicherti R."/>
            <person name="Tsui H.-C.T."/>
            <person name="Winkler M.E."/>
        </authorList>
    </citation>
    <scope>NUCLEOTIDE SEQUENCE</scope>
</reference>
<feature type="transmembrane region" description="Helical" evidence="1">
    <location>
        <begin position="20"/>
        <end position="39"/>
    </location>
</feature>